<keyword evidence="1" id="KW-0378">Hydrolase</keyword>
<keyword evidence="2" id="KW-0732">Signal</keyword>
<dbReference type="InterPro" id="IPR017850">
    <property type="entry name" value="Alkaline_phosphatase_core_sf"/>
</dbReference>
<evidence type="ECO:0000256" key="1">
    <source>
        <dbReference type="ARBA" id="ARBA00022801"/>
    </source>
</evidence>
<accession>A0ABN1EZJ1</accession>
<feature type="signal peptide" evidence="2">
    <location>
        <begin position="1"/>
        <end position="23"/>
    </location>
</feature>
<keyword evidence="5" id="KW-1185">Reference proteome</keyword>
<dbReference type="NCBIfam" id="TIGR02595">
    <property type="entry name" value="PEP_CTERM"/>
    <property type="match status" value="1"/>
</dbReference>
<name>A0ABN1EZJ1_9PROT</name>
<dbReference type="Proteomes" id="UP001499951">
    <property type="component" value="Unassembled WGS sequence"/>
</dbReference>
<evidence type="ECO:0000313" key="5">
    <source>
        <dbReference type="Proteomes" id="UP001499951"/>
    </source>
</evidence>
<dbReference type="Gene3D" id="3.40.720.10">
    <property type="entry name" value="Alkaline Phosphatase, subunit A"/>
    <property type="match status" value="1"/>
</dbReference>
<dbReference type="NCBIfam" id="TIGR03370">
    <property type="entry name" value="VPLPA-CTERM"/>
    <property type="match status" value="1"/>
</dbReference>
<reference evidence="4 5" key="1">
    <citation type="journal article" date="2019" name="Int. J. Syst. Evol. Microbiol.">
        <title>The Global Catalogue of Microorganisms (GCM) 10K type strain sequencing project: providing services to taxonomists for standard genome sequencing and annotation.</title>
        <authorList>
            <consortium name="The Broad Institute Genomics Platform"/>
            <consortium name="The Broad Institute Genome Sequencing Center for Infectious Disease"/>
            <person name="Wu L."/>
            <person name="Ma J."/>
        </authorList>
    </citation>
    <scope>NUCLEOTIDE SEQUENCE [LARGE SCALE GENOMIC DNA]</scope>
    <source>
        <strain evidence="4 5">JCM 15089</strain>
    </source>
</reference>
<dbReference type="InterPro" id="IPR013424">
    <property type="entry name" value="Ice-binding_C"/>
</dbReference>
<feature type="domain" description="Ice-binding protein C-terminal" evidence="3">
    <location>
        <begin position="415"/>
        <end position="438"/>
    </location>
</feature>
<gene>
    <name evidence="4" type="ORF">GCM10008942_29100</name>
</gene>
<protein>
    <recommendedName>
        <fullName evidence="3">Ice-binding protein C-terminal domain-containing protein</fullName>
    </recommendedName>
</protein>
<dbReference type="InterPro" id="IPR007312">
    <property type="entry name" value="Phosphoesterase"/>
</dbReference>
<dbReference type="PANTHER" id="PTHR31956:SF8">
    <property type="entry name" value="ACID PHOSPHATASE PHOA (AFU_ORTHOLOGUE AFUA_1G03570)"/>
    <property type="match status" value="1"/>
</dbReference>
<dbReference type="EMBL" id="BAAADD010000008">
    <property type="protein sequence ID" value="GAA0578408.1"/>
    <property type="molecule type" value="Genomic_DNA"/>
</dbReference>
<organism evidence="4 5">
    <name type="scientific">Rhizomicrobium electricum</name>
    <dbReference type="NCBI Taxonomy" id="480070"/>
    <lineage>
        <taxon>Bacteria</taxon>
        <taxon>Pseudomonadati</taxon>
        <taxon>Pseudomonadota</taxon>
        <taxon>Alphaproteobacteria</taxon>
        <taxon>Micropepsales</taxon>
        <taxon>Micropepsaceae</taxon>
        <taxon>Rhizomicrobium</taxon>
    </lineage>
</organism>
<dbReference type="PANTHER" id="PTHR31956">
    <property type="entry name" value="NON-SPECIFIC PHOSPHOLIPASE C4-RELATED"/>
    <property type="match status" value="1"/>
</dbReference>
<evidence type="ECO:0000256" key="2">
    <source>
        <dbReference type="SAM" id="SignalP"/>
    </source>
</evidence>
<feature type="chain" id="PRO_5047513194" description="Ice-binding protein C-terminal domain-containing protein" evidence="2">
    <location>
        <begin position="24"/>
        <end position="440"/>
    </location>
</feature>
<sequence>MMHLRCLALGLLASVAVSVPAPAGPIKTVFYIEMENHNLTQPAGMTDPQALKNNPAAPYLNSLMTPGNPNAAHTSWASNYQNVLSNTGAHIHPSEPSYLWQEGGSNFGVANDADPAKNSAAVGHAPCLSCALQAKGISWKSYQEDTDLLTTGGKNATAGDRTTNGAINGNGSNLTSTVASKSDWTVPLVSLKGTSADYTNAYNGSHQYNFATKHDGHLFFDQTNGISDHSINGGVTTNAAGTGTQDSANPMAGHYAPLQQLAADLASNSVARYNLITPDQYNDMHSALTGGFDYKGVHYDGDQAAIAAGDNFLSQIIPMIMASDAYKDNGAIVLWFDETEDGDTSAYTIPEIVISSLAKGNAYESSQYYTHTSDLVTLEELYGLGNAVPRDPRDTAPVNDLGDMFKPGAISASEVPEPASGLLLLTGIGAFGFFARRRKA</sequence>
<proteinExistence type="predicted"/>
<dbReference type="RefSeq" id="WP_166936705.1">
    <property type="nucleotide sequence ID" value="NZ_BAAADD010000008.1"/>
</dbReference>
<comment type="caution">
    <text evidence="4">The sequence shown here is derived from an EMBL/GenBank/DDBJ whole genome shotgun (WGS) entry which is preliminary data.</text>
</comment>
<evidence type="ECO:0000313" key="4">
    <source>
        <dbReference type="EMBL" id="GAA0578408.1"/>
    </source>
</evidence>
<dbReference type="Pfam" id="PF07589">
    <property type="entry name" value="PEP-CTERM"/>
    <property type="match status" value="1"/>
</dbReference>
<dbReference type="InterPro" id="IPR022472">
    <property type="entry name" value="VPLPA-CTERM"/>
</dbReference>
<evidence type="ECO:0000259" key="3">
    <source>
        <dbReference type="Pfam" id="PF07589"/>
    </source>
</evidence>